<keyword evidence="1 2" id="KW-0732">Signal</keyword>
<reference evidence="5" key="1">
    <citation type="submission" date="2016-06" db="UniProtKB">
        <authorList>
            <consortium name="WormBaseParasite"/>
        </authorList>
    </citation>
    <scope>IDENTIFICATION</scope>
</reference>
<reference evidence="3 4" key="2">
    <citation type="submission" date="2018-11" db="EMBL/GenBank/DDBJ databases">
        <authorList>
            <consortium name="Pathogen Informatics"/>
        </authorList>
    </citation>
    <scope>NUCLEOTIDE SEQUENCE [LARGE SCALE GENOMIC DNA]</scope>
    <source>
        <strain evidence="3 4">Egypt</strain>
    </source>
</reference>
<dbReference type="Proteomes" id="UP000272942">
    <property type="component" value="Unassembled WGS sequence"/>
</dbReference>
<dbReference type="InterPro" id="IPR005365">
    <property type="entry name" value="Npr3"/>
</dbReference>
<feature type="chain" id="PRO_5043138174" description="GATOR complex protein NPRL3" evidence="2">
    <location>
        <begin position="25"/>
        <end position="156"/>
    </location>
</feature>
<evidence type="ECO:0000313" key="4">
    <source>
        <dbReference type="Proteomes" id="UP000272942"/>
    </source>
</evidence>
<organism evidence="5">
    <name type="scientific">Echinostoma caproni</name>
    <dbReference type="NCBI Taxonomy" id="27848"/>
    <lineage>
        <taxon>Eukaryota</taxon>
        <taxon>Metazoa</taxon>
        <taxon>Spiralia</taxon>
        <taxon>Lophotrochozoa</taxon>
        <taxon>Platyhelminthes</taxon>
        <taxon>Trematoda</taxon>
        <taxon>Digenea</taxon>
        <taxon>Plagiorchiida</taxon>
        <taxon>Echinostomata</taxon>
        <taxon>Echinostomatoidea</taxon>
        <taxon>Echinostomatidae</taxon>
        <taxon>Echinostoma</taxon>
    </lineage>
</organism>
<feature type="signal peptide" evidence="2">
    <location>
        <begin position="1"/>
        <end position="24"/>
    </location>
</feature>
<dbReference type="GO" id="GO:0005764">
    <property type="term" value="C:lysosome"/>
    <property type="evidence" value="ECO:0007669"/>
    <property type="project" value="UniProtKB-SubCell"/>
</dbReference>
<proteinExistence type="inferred from homology"/>
<dbReference type="PANTHER" id="PTHR13153:SF5">
    <property type="entry name" value="GATOR COMPLEX PROTEIN NPRL3"/>
    <property type="match status" value="1"/>
</dbReference>
<dbReference type="OrthoDB" id="18648at2759"/>
<evidence type="ECO:0000256" key="2">
    <source>
        <dbReference type="SAM" id="SignalP"/>
    </source>
</evidence>
<name>A0A183AR72_9TREM</name>
<keyword evidence="4" id="KW-1185">Reference proteome</keyword>
<dbReference type="Pfam" id="PF03666">
    <property type="entry name" value="NPR3"/>
    <property type="match status" value="1"/>
</dbReference>
<dbReference type="PANTHER" id="PTHR13153">
    <property type="entry name" value="CGTHBA PROTEIN -14 GENE PROTEIN"/>
    <property type="match status" value="1"/>
</dbReference>
<dbReference type="GO" id="GO:0010508">
    <property type="term" value="P:positive regulation of autophagy"/>
    <property type="evidence" value="ECO:0007669"/>
    <property type="project" value="TreeGrafter"/>
</dbReference>
<comment type="similarity">
    <text evidence="1">Belongs to the NPR3 family.</text>
</comment>
<comment type="function">
    <text evidence="1">As a component of the GATOR1 complex functions as an inhibitor of the amino acid-sensing branch of the TORC1 pathway.</text>
</comment>
<evidence type="ECO:0000256" key="1">
    <source>
        <dbReference type="RuleBase" id="RU368069"/>
    </source>
</evidence>
<evidence type="ECO:0000313" key="3">
    <source>
        <dbReference type="EMBL" id="VDP85400.1"/>
    </source>
</evidence>
<comment type="subcellular location">
    <subcellularLocation>
        <location evidence="1">Lysosome</location>
    </subcellularLocation>
</comment>
<accession>A0A183AR72</accession>
<gene>
    <name evidence="3" type="ORF">ECPE_LOCUS9457</name>
</gene>
<dbReference type="GO" id="GO:0038202">
    <property type="term" value="P:TORC1 signaling"/>
    <property type="evidence" value="ECO:0007669"/>
    <property type="project" value="TreeGrafter"/>
</dbReference>
<evidence type="ECO:0000313" key="5">
    <source>
        <dbReference type="WBParaSite" id="ECPE_0000948601-mRNA-1"/>
    </source>
</evidence>
<dbReference type="GO" id="GO:1904262">
    <property type="term" value="P:negative regulation of TORC1 signaling"/>
    <property type="evidence" value="ECO:0007669"/>
    <property type="project" value="TreeGrafter"/>
</dbReference>
<dbReference type="GO" id="GO:0034198">
    <property type="term" value="P:cellular response to amino acid starvation"/>
    <property type="evidence" value="ECO:0007669"/>
    <property type="project" value="UniProtKB-UniRule"/>
</dbReference>
<dbReference type="EMBL" id="UZAN01047452">
    <property type="protein sequence ID" value="VDP85400.1"/>
    <property type="molecule type" value="Genomic_DNA"/>
</dbReference>
<sequence length="156" mass="17855">MSVRMHSQLHCLSLALWLVYRGQALIVYPIVANNTYVLSPHANAWFGPQLIGQFASMFPTVNLAALLASFSTGLTLKDFVSSDMANRITGSQAAPPNKLDPDLDDPEHFWINLSYIHKVELITWLLRRRLIIQVSRLFFLADFIHIKRPQGEHRWD</sequence>
<dbReference type="GO" id="GO:1990130">
    <property type="term" value="C:GATOR1 complex"/>
    <property type="evidence" value="ECO:0007669"/>
    <property type="project" value="UniProtKB-UniRule"/>
</dbReference>
<keyword evidence="1" id="KW-0458">Lysosome</keyword>
<dbReference type="WBParaSite" id="ECPE_0000948601-mRNA-1">
    <property type="protein sequence ID" value="ECPE_0000948601-mRNA-1"/>
    <property type="gene ID" value="ECPE_0000948601"/>
</dbReference>
<protein>
    <recommendedName>
        <fullName evidence="1">GATOR complex protein NPRL3</fullName>
    </recommendedName>
    <alternativeName>
        <fullName evidence="1">Nitrogen permease regulator 3-like protein</fullName>
    </alternativeName>
</protein>
<dbReference type="AlphaFoldDB" id="A0A183AR72"/>